<dbReference type="GO" id="GO:0005739">
    <property type="term" value="C:mitochondrion"/>
    <property type="evidence" value="ECO:0007669"/>
    <property type="project" value="UniProtKB-SubCell"/>
</dbReference>
<feature type="region of interest" description="Disordered" evidence="8">
    <location>
        <begin position="514"/>
        <end position="544"/>
    </location>
</feature>
<organism evidence="10 11">
    <name type="scientific">Apiospora kogelbergensis</name>
    <dbReference type="NCBI Taxonomy" id="1337665"/>
    <lineage>
        <taxon>Eukaryota</taxon>
        <taxon>Fungi</taxon>
        <taxon>Dikarya</taxon>
        <taxon>Ascomycota</taxon>
        <taxon>Pezizomycotina</taxon>
        <taxon>Sordariomycetes</taxon>
        <taxon>Xylariomycetidae</taxon>
        <taxon>Amphisphaeriales</taxon>
        <taxon>Apiosporaceae</taxon>
        <taxon>Apiospora</taxon>
    </lineage>
</organism>
<evidence type="ECO:0000313" key="11">
    <source>
        <dbReference type="Proteomes" id="UP001392437"/>
    </source>
</evidence>
<dbReference type="InterPro" id="IPR052374">
    <property type="entry name" value="SERAC1"/>
</dbReference>
<keyword evidence="4" id="KW-0677">Repeat</keyword>
<dbReference type="PANTHER" id="PTHR48182">
    <property type="entry name" value="PROTEIN SERAC1"/>
    <property type="match status" value="1"/>
</dbReference>
<feature type="region of interest" description="Disordered" evidence="8">
    <location>
        <begin position="1"/>
        <end position="48"/>
    </location>
</feature>
<gene>
    <name evidence="10" type="ORF">PG999_008287</name>
</gene>
<reference evidence="10 11" key="1">
    <citation type="submission" date="2023-01" db="EMBL/GenBank/DDBJ databases">
        <title>Analysis of 21 Apiospora genomes using comparative genomics revels a genus with tremendous synthesis potential of carbohydrate active enzymes and secondary metabolites.</title>
        <authorList>
            <person name="Sorensen T."/>
        </authorList>
    </citation>
    <scope>NUCLEOTIDE SEQUENCE [LARGE SCALE GENOMIC DNA]</scope>
    <source>
        <strain evidence="10 11">CBS 117206</strain>
    </source>
</reference>
<dbReference type="PANTHER" id="PTHR48182:SF2">
    <property type="entry name" value="PROTEIN SERAC1"/>
    <property type="match status" value="1"/>
</dbReference>
<accession>A0AAW0QI76</accession>
<evidence type="ECO:0000256" key="2">
    <source>
        <dbReference type="ARBA" id="ARBA00004240"/>
    </source>
</evidence>
<dbReference type="GO" id="GO:0005783">
    <property type="term" value="C:endoplasmic reticulum"/>
    <property type="evidence" value="ECO:0007669"/>
    <property type="project" value="UniProtKB-SubCell"/>
</dbReference>
<evidence type="ECO:0000256" key="3">
    <source>
        <dbReference type="ARBA" id="ARBA00004370"/>
    </source>
</evidence>
<protein>
    <recommendedName>
        <fullName evidence="9">Nephrocystin 3-like N-terminal domain-containing protein</fullName>
    </recommendedName>
</protein>
<dbReference type="EMBL" id="JAQQWP010000008">
    <property type="protein sequence ID" value="KAK8104928.1"/>
    <property type="molecule type" value="Genomic_DNA"/>
</dbReference>
<dbReference type="Proteomes" id="UP001392437">
    <property type="component" value="Unassembled WGS sequence"/>
</dbReference>
<evidence type="ECO:0000313" key="10">
    <source>
        <dbReference type="EMBL" id="KAK8104928.1"/>
    </source>
</evidence>
<sequence length="1023" mass="111949">MQRIKQTLARWTKSSKYQPPGARSEQTKKSMSSGRLDSTPTSSSQLDDAPESLARLDLSGNDAPLGACILYDGVDGSVGAVDIDIVFVHDLHGHREDSWTKSDVCWPKDLLSGDIPGIRVISWGWDLGATSEPALAKVADESSIADRMLEELVKLRRGELETRSIIFIAHGYGGIVVKEAISTAAISRIYGNGAHTGVATIYAHLIGIMFLGTVHLAIPGQNIGQTLAEVSRLNPRHENSTLSSFMEAQSDFFEKVVTDFNLFTRDVQIVCILEDRPTPSGQMVSKEAATHEEGPSVTIDTIRADHFDIARFSRRSDSGYFQILGHLSRMIQGPSSSDAAEVKEQRCQEILDLLYFEGMFEKEHTIDIENEYQSISSQTLSAKAPGELDSTFHRWSSSNQPLMWVSGRQGCGKSTLMKYAFYHDAGTQSGLERWADGGPAKNPRGHPSVNLVPNSDSEEGLDLGSVPGHVPGLVASYSVSQHYCQSDAGPVGVFAHESHRLRLAVFIDGLDSYRQKEGQPEAPEEKALADDQSTNSDEDNRQVSAADRAWIDHGYREITQLVKSMADQERIKLCVSSRELPIFSEAFESVPRLHIQDQYEEAIVKYCAGRLDEDNVSNIADANPLCHEVAQKSRGDIVWARLAMDVLLERSLKTLRSTLQALPERVGGPNGLYMYMLQGRGPKQQRGAAYVFQFMARASKTSLLPLSLLNLAFALEGYRDEEGGLRALDQKDVDLTQKELQGLGDQMAHRIETCCVQLVGIEGSTLEPGQRVVFVHPAAKDFATRRDNLRNAAEPSRFHMPEIVGRVIEAASAHLWRRRGMEKDLPGLCHHHWAGFEPMERGKSPKRTSFLTLAIQANLVLYVSHALEPLSRGQPSSTGKSPQLLLEELLRAAVVPAGPSTSDAIPASQALVDDYRAPHTDFPATALAEAVLQYGRATALLDLRSPAGAKIWAGLIRARRHCFASRPGQARQTMARLLAGGPDRNAALRHNQERWAAGGAGAAGGGGGRADARRRGWCGLGAP</sequence>
<evidence type="ECO:0000256" key="6">
    <source>
        <dbReference type="ARBA" id="ARBA00023128"/>
    </source>
</evidence>
<dbReference type="AlphaFoldDB" id="A0AAW0QI76"/>
<dbReference type="Pfam" id="PF24883">
    <property type="entry name" value="NPHP3_N"/>
    <property type="match status" value="1"/>
</dbReference>
<evidence type="ECO:0000256" key="5">
    <source>
        <dbReference type="ARBA" id="ARBA00022824"/>
    </source>
</evidence>
<comment type="subcellular location">
    <subcellularLocation>
        <location evidence="2">Endoplasmic reticulum</location>
    </subcellularLocation>
    <subcellularLocation>
        <location evidence="3">Membrane</location>
    </subcellularLocation>
    <subcellularLocation>
        <location evidence="1">Mitochondrion</location>
    </subcellularLocation>
</comment>
<dbReference type="GO" id="GO:0016020">
    <property type="term" value="C:membrane"/>
    <property type="evidence" value="ECO:0007669"/>
    <property type="project" value="UniProtKB-SubCell"/>
</dbReference>
<keyword evidence="11" id="KW-1185">Reference proteome</keyword>
<feature type="domain" description="Nephrocystin 3-like N-terminal" evidence="9">
    <location>
        <begin position="389"/>
        <end position="422"/>
    </location>
</feature>
<evidence type="ECO:0000256" key="1">
    <source>
        <dbReference type="ARBA" id="ARBA00004173"/>
    </source>
</evidence>
<dbReference type="InterPro" id="IPR056884">
    <property type="entry name" value="NPHP3-like_N"/>
</dbReference>
<evidence type="ECO:0000256" key="7">
    <source>
        <dbReference type="ARBA" id="ARBA00023136"/>
    </source>
</evidence>
<evidence type="ECO:0000256" key="4">
    <source>
        <dbReference type="ARBA" id="ARBA00022737"/>
    </source>
</evidence>
<proteinExistence type="predicted"/>
<feature type="compositionally biased region" description="Polar residues" evidence="8">
    <location>
        <begin position="29"/>
        <end position="46"/>
    </location>
</feature>
<keyword evidence="7" id="KW-0472">Membrane</keyword>
<comment type="caution">
    <text evidence="10">The sequence shown here is derived from an EMBL/GenBank/DDBJ whole genome shotgun (WGS) entry which is preliminary data.</text>
</comment>
<evidence type="ECO:0000259" key="9">
    <source>
        <dbReference type="Pfam" id="PF24883"/>
    </source>
</evidence>
<feature type="compositionally biased region" description="Basic and acidic residues" evidence="8">
    <location>
        <begin position="514"/>
        <end position="529"/>
    </location>
</feature>
<keyword evidence="6" id="KW-0496">Mitochondrion</keyword>
<evidence type="ECO:0000256" key="8">
    <source>
        <dbReference type="SAM" id="MobiDB-lite"/>
    </source>
</evidence>
<keyword evidence="5" id="KW-0256">Endoplasmic reticulum</keyword>
<name>A0AAW0QI76_9PEZI</name>